<dbReference type="OrthoDB" id="6029at2759"/>
<accession>A0A0C2FVA0</accession>
<dbReference type="EMBL" id="KN743538">
    <property type="protein sequence ID" value="KIH52490.1"/>
    <property type="molecule type" value="Genomic_DNA"/>
</dbReference>
<dbReference type="SUPFAM" id="SSF55424">
    <property type="entry name" value="FAD/NAD-linked reductases, dimerisation (C-terminal) domain"/>
    <property type="match status" value="1"/>
</dbReference>
<dbReference type="InterPro" id="IPR016156">
    <property type="entry name" value="FAD/NAD-linked_Rdtase_dimer_sf"/>
</dbReference>
<reference evidence="2 3" key="1">
    <citation type="submission" date="2013-12" db="EMBL/GenBank/DDBJ databases">
        <title>Draft genome of the parsitic nematode Ancylostoma duodenale.</title>
        <authorList>
            <person name="Mitreva M."/>
        </authorList>
    </citation>
    <scope>NUCLEOTIDE SEQUENCE [LARGE SCALE GENOMIC DNA]</scope>
    <source>
        <strain evidence="2 3">Zhejiang</strain>
    </source>
</reference>
<protein>
    <recommendedName>
        <fullName evidence="1">Mitochondrial apoptosis-inducing factor C-terminal domain-containing protein</fullName>
    </recommendedName>
</protein>
<dbReference type="AlphaFoldDB" id="A0A0C2FVA0"/>
<dbReference type="GO" id="GO:0046983">
    <property type="term" value="F:protein dimerization activity"/>
    <property type="evidence" value="ECO:0007669"/>
    <property type="project" value="InterPro"/>
</dbReference>
<dbReference type="InterPro" id="IPR029324">
    <property type="entry name" value="AIF_C"/>
</dbReference>
<evidence type="ECO:0000313" key="3">
    <source>
        <dbReference type="Proteomes" id="UP000054047"/>
    </source>
</evidence>
<keyword evidence="3" id="KW-1185">Reference proteome</keyword>
<dbReference type="Gene3D" id="3.30.390.30">
    <property type="match status" value="1"/>
</dbReference>
<gene>
    <name evidence="2" type="ORF">ANCDUO_17410</name>
</gene>
<feature type="domain" description="Mitochondrial apoptosis-inducing factor C-terminal" evidence="1">
    <location>
        <begin position="16"/>
        <end position="59"/>
    </location>
</feature>
<name>A0A0C2FVA0_9BILA</name>
<dbReference type="Proteomes" id="UP000054047">
    <property type="component" value="Unassembled WGS sequence"/>
</dbReference>
<sequence>MSSAAAFILGGLGVNKVDDKENYDRGVVFYKGDNGKVVGVLLLNVFGSGVDVARRLIEEARSVEDFQQLAKLFSLYKPAQPDDGEK</sequence>
<organism evidence="2 3">
    <name type="scientific">Ancylostoma duodenale</name>
    <dbReference type="NCBI Taxonomy" id="51022"/>
    <lineage>
        <taxon>Eukaryota</taxon>
        <taxon>Metazoa</taxon>
        <taxon>Ecdysozoa</taxon>
        <taxon>Nematoda</taxon>
        <taxon>Chromadorea</taxon>
        <taxon>Rhabditida</taxon>
        <taxon>Rhabditina</taxon>
        <taxon>Rhabditomorpha</taxon>
        <taxon>Strongyloidea</taxon>
        <taxon>Ancylostomatidae</taxon>
        <taxon>Ancylostomatinae</taxon>
        <taxon>Ancylostoma</taxon>
    </lineage>
</organism>
<evidence type="ECO:0000259" key="1">
    <source>
        <dbReference type="Pfam" id="PF14721"/>
    </source>
</evidence>
<dbReference type="Pfam" id="PF14721">
    <property type="entry name" value="AIF_C"/>
    <property type="match status" value="1"/>
</dbReference>
<evidence type="ECO:0000313" key="2">
    <source>
        <dbReference type="EMBL" id="KIH52490.1"/>
    </source>
</evidence>
<proteinExistence type="predicted"/>